<accession>A0ACC3BX03</accession>
<dbReference type="EMBL" id="CM020618">
    <property type="protein sequence ID" value="KAK1862226.1"/>
    <property type="molecule type" value="Genomic_DNA"/>
</dbReference>
<name>A0ACC3BX03_PYRYE</name>
<comment type="caution">
    <text evidence="1">The sequence shown here is derived from an EMBL/GenBank/DDBJ whole genome shotgun (WGS) entry which is preliminary data.</text>
</comment>
<organism evidence="1 2">
    <name type="scientific">Pyropia yezoensis</name>
    <name type="common">Susabi-nori</name>
    <name type="synonym">Porphyra yezoensis</name>
    <dbReference type="NCBI Taxonomy" id="2788"/>
    <lineage>
        <taxon>Eukaryota</taxon>
        <taxon>Rhodophyta</taxon>
        <taxon>Bangiophyceae</taxon>
        <taxon>Bangiales</taxon>
        <taxon>Bangiaceae</taxon>
        <taxon>Pyropia</taxon>
    </lineage>
</organism>
<protein>
    <submittedName>
        <fullName evidence="1">Uncharacterized protein</fullName>
    </submittedName>
</protein>
<evidence type="ECO:0000313" key="2">
    <source>
        <dbReference type="Proteomes" id="UP000798662"/>
    </source>
</evidence>
<reference evidence="1" key="1">
    <citation type="submission" date="2019-11" db="EMBL/GenBank/DDBJ databases">
        <title>Nori genome reveals adaptations in red seaweeds to the harsh intertidal environment.</title>
        <authorList>
            <person name="Wang D."/>
            <person name="Mao Y."/>
        </authorList>
    </citation>
    <scope>NUCLEOTIDE SEQUENCE</scope>
    <source>
        <tissue evidence="1">Gametophyte</tissue>
    </source>
</reference>
<sequence>MMYAEKLMSKPKVKVIAHKDDGRPEFVVPSLRNGAKATSLVATICADGSRLPLFVVVADRGERIPFAAVEQVDGTSRRVPLASFLDDGAEVHRREKPGFDRDLWETFARLAARQLEGCGGAEWKVLLMDGCKVHASAVGLRVLKDAKVVVLMFPSYLSHMLQALDGQPFLMTKARSVTVTEAMLPTLPRGAKFNLFHVMKLINQSAFHGRSSVNIVTGFRETGTWPISPGAIDVTRLLKGKGTKYSRRKVDIERLCVRLGPEARREMREQHVSFGSVPTRGRAVEATSEAVLGALGELDKAAAAKRSAKDKLEANREAKRVAAIEMKARTEAQADARRNSREFRARKDSWRRRAAQARAAAGPTGPYESAPCRVVDEEPRRKRAR</sequence>
<proteinExistence type="predicted"/>
<keyword evidence="2" id="KW-1185">Reference proteome</keyword>
<dbReference type="Proteomes" id="UP000798662">
    <property type="component" value="Chromosome 1"/>
</dbReference>
<gene>
    <name evidence="1" type="ORF">I4F81_004801</name>
</gene>
<evidence type="ECO:0000313" key="1">
    <source>
        <dbReference type="EMBL" id="KAK1862226.1"/>
    </source>
</evidence>